<keyword evidence="2 4" id="KW-0863">Zinc-finger</keyword>
<proteinExistence type="predicted"/>
<evidence type="ECO:0000259" key="7">
    <source>
        <dbReference type="PROSITE" id="PS50011"/>
    </source>
</evidence>
<dbReference type="GO" id="GO:0008270">
    <property type="term" value="F:zinc ion binding"/>
    <property type="evidence" value="ECO:0007669"/>
    <property type="project" value="UniProtKB-KW"/>
</dbReference>
<dbReference type="Pfam" id="PF13639">
    <property type="entry name" value="zf-RING_2"/>
    <property type="match status" value="1"/>
</dbReference>
<evidence type="ECO:0000256" key="2">
    <source>
        <dbReference type="ARBA" id="ARBA00022771"/>
    </source>
</evidence>
<keyword evidence="5" id="KW-0067">ATP-binding</keyword>
<feature type="compositionally biased region" description="Acidic residues" evidence="6">
    <location>
        <begin position="92"/>
        <end position="108"/>
    </location>
</feature>
<keyword evidence="3" id="KW-0862">Zinc</keyword>
<evidence type="ECO:0000256" key="5">
    <source>
        <dbReference type="PROSITE-ProRule" id="PRU10141"/>
    </source>
</evidence>
<evidence type="ECO:0000256" key="1">
    <source>
        <dbReference type="ARBA" id="ARBA00022723"/>
    </source>
</evidence>
<dbReference type="SUPFAM" id="SSF56112">
    <property type="entry name" value="Protein kinase-like (PK-like)"/>
    <property type="match status" value="1"/>
</dbReference>
<feature type="region of interest" description="Disordered" evidence="6">
    <location>
        <begin position="79"/>
        <end position="113"/>
    </location>
</feature>
<dbReference type="InterPro" id="IPR001841">
    <property type="entry name" value="Znf_RING"/>
</dbReference>
<dbReference type="GO" id="GO:0012505">
    <property type="term" value="C:endomembrane system"/>
    <property type="evidence" value="ECO:0007669"/>
    <property type="project" value="TreeGrafter"/>
</dbReference>
<reference evidence="9 10" key="1">
    <citation type="submission" date="2016-02" db="EMBL/GenBank/DDBJ databases">
        <title>Genome analysis of coral dinoflagellate symbionts highlights evolutionary adaptations to a symbiotic lifestyle.</title>
        <authorList>
            <person name="Aranda M."/>
            <person name="Li Y."/>
            <person name="Liew Y.J."/>
            <person name="Baumgarten S."/>
            <person name="Simakov O."/>
            <person name="Wilson M."/>
            <person name="Piel J."/>
            <person name="Ashoor H."/>
            <person name="Bougouffa S."/>
            <person name="Bajic V.B."/>
            <person name="Ryu T."/>
            <person name="Ravasi T."/>
            <person name="Bayer T."/>
            <person name="Micklem G."/>
            <person name="Kim H."/>
            <person name="Bhak J."/>
            <person name="Lajeunesse T.C."/>
            <person name="Voolstra C.R."/>
        </authorList>
    </citation>
    <scope>NUCLEOTIDE SEQUENCE [LARGE SCALE GENOMIC DNA]</scope>
    <source>
        <strain evidence="9 10">CCMP2467</strain>
    </source>
</reference>
<keyword evidence="1" id="KW-0479">Metal-binding</keyword>
<name>A0A1Q9ELJ7_SYMMI</name>
<protein>
    <submittedName>
        <fullName evidence="9">Uncharacterized protein</fullName>
    </submittedName>
</protein>
<dbReference type="GO" id="GO:0061630">
    <property type="term" value="F:ubiquitin protein ligase activity"/>
    <property type="evidence" value="ECO:0007669"/>
    <property type="project" value="TreeGrafter"/>
</dbReference>
<dbReference type="SMART" id="SM00184">
    <property type="entry name" value="RING"/>
    <property type="match status" value="1"/>
</dbReference>
<dbReference type="GO" id="GO:0043161">
    <property type="term" value="P:proteasome-mediated ubiquitin-dependent protein catabolic process"/>
    <property type="evidence" value="ECO:0007669"/>
    <property type="project" value="TreeGrafter"/>
</dbReference>
<feature type="domain" description="RING-type" evidence="8">
    <location>
        <begin position="187"/>
        <end position="233"/>
    </location>
</feature>
<dbReference type="InterPro" id="IPR013083">
    <property type="entry name" value="Znf_RING/FYVE/PHD"/>
</dbReference>
<dbReference type="Gene3D" id="3.30.200.20">
    <property type="entry name" value="Phosphorylase Kinase, domain 1"/>
    <property type="match status" value="1"/>
</dbReference>
<gene>
    <name evidence="9" type="ORF">AK812_SmicGene8170</name>
</gene>
<dbReference type="PROSITE" id="PS00107">
    <property type="entry name" value="PROTEIN_KINASE_ATP"/>
    <property type="match status" value="1"/>
</dbReference>
<dbReference type="Pfam" id="PF00069">
    <property type="entry name" value="Pkinase"/>
    <property type="match status" value="1"/>
</dbReference>
<evidence type="ECO:0000256" key="6">
    <source>
        <dbReference type="SAM" id="MobiDB-lite"/>
    </source>
</evidence>
<dbReference type="PROSITE" id="PS50089">
    <property type="entry name" value="ZF_RING_2"/>
    <property type="match status" value="1"/>
</dbReference>
<keyword evidence="5" id="KW-0547">Nucleotide-binding</keyword>
<dbReference type="Proteomes" id="UP000186817">
    <property type="component" value="Unassembled WGS sequence"/>
</dbReference>
<dbReference type="OrthoDB" id="9984778at2759"/>
<feature type="domain" description="Protein kinase" evidence="7">
    <location>
        <begin position="378"/>
        <end position="490"/>
    </location>
</feature>
<comment type="caution">
    <text evidence="9">The sequence shown here is derived from an EMBL/GenBank/DDBJ whole genome shotgun (WGS) entry which is preliminary data.</text>
</comment>
<dbReference type="PANTHER" id="PTHR22763">
    <property type="entry name" value="RING ZINC FINGER PROTEIN"/>
    <property type="match status" value="1"/>
</dbReference>
<dbReference type="InterPro" id="IPR017441">
    <property type="entry name" value="Protein_kinase_ATP_BS"/>
</dbReference>
<feature type="compositionally biased region" description="Basic residues" evidence="6">
    <location>
        <begin position="14"/>
        <end position="25"/>
    </location>
</feature>
<feature type="binding site" evidence="5">
    <location>
        <position position="407"/>
    </location>
    <ligand>
        <name>ATP</name>
        <dbReference type="ChEBI" id="CHEBI:30616"/>
    </ligand>
</feature>
<dbReference type="Gene3D" id="3.30.40.10">
    <property type="entry name" value="Zinc/RING finger domain, C3HC4 (zinc finger)"/>
    <property type="match status" value="1"/>
</dbReference>
<evidence type="ECO:0000256" key="3">
    <source>
        <dbReference type="ARBA" id="ARBA00022833"/>
    </source>
</evidence>
<dbReference type="GO" id="GO:0004672">
    <property type="term" value="F:protein kinase activity"/>
    <property type="evidence" value="ECO:0007669"/>
    <property type="project" value="InterPro"/>
</dbReference>
<evidence type="ECO:0000256" key="4">
    <source>
        <dbReference type="PROSITE-ProRule" id="PRU00175"/>
    </source>
</evidence>
<feature type="compositionally biased region" description="Polar residues" evidence="6">
    <location>
        <begin position="82"/>
        <end position="91"/>
    </location>
</feature>
<sequence length="490" mass="53626">MPGHDRQSRSRSASGRRRRRRRGRNPRLNFGRYSGMSYREVALNHPSYVRWALSQPSPTGGLRSFVAWLRAHPPDAARDEVSSVNYASSASEDSELGSEPDIDSEAASDEPSMHAQALPLHLPMVQLMEQMVQHSGRLRDLSRLMRQSVERRGDVAFSHSLSALLGELPRVTYSASLFSGAPHPQSCPICMEDFDAWEAGHDSEIVMTPCLHTFHLGCLRGWLKRSPECPTCRWDITDLGADKALDSSCVDLPQTRPDVPRDLEIVVSDDEPAIYVFDEPAQPSVLAAQLPTSCLFGIAGLLALGHGCSPSSETPSGVMLKSINAASAGSVLQGIRMGFTLSQKETQASKQGYLPGQCVHGASVEEELASGKRLLEEYSVGEAIGEGAFGVVYACAHRKTSMQAAVKMVDKVETPTAVIRREAELMKSLSHDNIVRFHAVYFERLIRQTGVMALAVEVMDVLKDVRLKARAKLAALFAQSVAEGHFALDY</sequence>
<evidence type="ECO:0000313" key="10">
    <source>
        <dbReference type="Proteomes" id="UP000186817"/>
    </source>
</evidence>
<dbReference type="EMBL" id="LSRX01000120">
    <property type="protein sequence ID" value="OLQ08326.1"/>
    <property type="molecule type" value="Genomic_DNA"/>
</dbReference>
<evidence type="ECO:0000313" key="9">
    <source>
        <dbReference type="EMBL" id="OLQ08326.1"/>
    </source>
</evidence>
<evidence type="ECO:0000259" key="8">
    <source>
        <dbReference type="PROSITE" id="PS50089"/>
    </source>
</evidence>
<dbReference type="GO" id="GO:0005524">
    <property type="term" value="F:ATP binding"/>
    <property type="evidence" value="ECO:0007669"/>
    <property type="project" value="UniProtKB-UniRule"/>
</dbReference>
<organism evidence="9 10">
    <name type="scientific">Symbiodinium microadriaticum</name>
    <name type="common">Dinoflagellate</name>
    <name type="synonym">Zooxanthella microadriatica</name>
    <dbReference type="NCBI Taxonomy" id="2951"/>
    <lineage>
        <taxon>Eukaryota</taxon>
        <taxon>Sar</taxon>
        <taxon>Alveolata</taxon>
        <taxon>Dinophyceae</taxon>
        <taxon>Suessiales</taxon>
        <taxon>Symbiodiniaceae</taxon>
        <taxon>Symbiodinium</taxon>
    </lineage>
</organism>
<dbReference type="AlphaFoldDB" id="A0A1Q9ELJ7"/>
<dbReference type="InterPro" id="IPR050731">
    <property type="entry name" value="HRD1_E3_ubiq-ligases"/>
</dbReference>
<keyword evidence="10" id="KW-1185">Reference proteome</keyword>
<feature type="region of interest" description="Disordered" evidence="6">
    <location>
        <begin position="1"/>
        <end position="31"/>
    </location>
</feature>
<dbReference type="PROSITE" id="PS50011">
    <property type="entry name" value="PROTEIN_KINASE_DOM"/>
    <property type="match status" value="1"/>
</dbReference>
<dbReference type="InterPro" id="IPR011009">
    <property type="entry name" value="Kinase-like_dom_sf"/>
</dbReference>
<accession>A0A1Q9ELJ7</accession>
<dbReference type="InterPro" id="IPR000719">
    <property type="entry name" value="Prot_kinase_dom"/>
</dbReference>
<dbReference type="SUPFAM" id="SSF57850">
    <property type="entry name" value="RING/U-box"/>
    <property type="match status" value="1"/>
</dbReference>